<proteinExistence type="predicted"/>
<keyword evidence="1" id="KW-0812">Transmembrane</keyword>
<comment type="caution">
    <text evidence="4">The sequence shown here is derived from an EMBL/GenBank/DDBJ whole genome shotgun (WGS) entry which is preliminary data.</text>
</comment>
<evidence type="ECO:0000313" key="5">
    <source>
        <dbReference type="Proteomes" id="UP001482154"/>
    </source>
</evidence>
<gene>
    <name evidence="4" type="ORF">AAAU51_00395</name>
</gene>
<evidence type="ECO:0000259" key="2">
    <source>
        <dbReference type="Pfam" id="PF09822"/>
    </source>
</evidence>
<accession>A0ABV1IQZ9</accession>
<dbReference type="RefSeq" id="WP_329964347.1">
    <property type="nucleotide sequence ID" value="NZ_JBBNIN010000001.1"/>
</dbReference>
<feature type="domain" description="ABC-type uncharacterised transport system" evidence="2">
    <location>
        <begin position="212"/>
        <end position="399"/>
    </location>
</feature>
<protein>
    <submittedName>
        <fullName evidence="4">Gldg family protein</fullName>
    </submittedName>
</protein>
<feature type="transmembrane region" description="Helical" evidence="1">
    <location>
        <begin position="446"/>
        <end position="467"/>
    </location>
</feature>
<keyword evidence="5" id="KW-1185">Reference proteome</keyword>
<dbReference type="Pfam" id="PF23357">
    <property type="entry name" value="DUF7088"/>
    <property type="match status" value="1"/>
</dbReference>
<reference evidence="4 5" key="1">
    <citation type="submission" date="2024-04" db="EMBL/GenBank/DDBJ databases">
        <title>Human intestinal bacterial collection.</title>
        <authorList>
            <person name="Pauvert C."/>
            <person name="Hitch T.C.A."/>
            <person name="Clavel T."/>
        </authorList>
    </citation>
    <scope>NUCLEOTIDE SEQUENCE [LARGE SCALE GENOMIC DNA]</scope>
    <source>
        <strain evidence="4 5">CLA-AA-H249</strain>
    </source>
</reference>
<keyword evidence="1" id="KW-1133">Transmembrane helix</keyword>
<dbReference type="EMBL" id="JBBNIN010000001">
    <property type="protein sequence ID" value="MEQ2709648.1"/>
    <property type="molecule type" value="Genomic_DNA"/>
</dbReference>
<feature type="domain" description="DUF7088" evidence="3">
    <location>
        <begin position="52"/>
        <end position="136"/>
    </location>
</feature>
<keyword evidence="1" id="KW-0472">Membrane</keyword>
<evidence type="ECO:0000313" key="4">
    <source>
        <dbReference type="EMBL" id="MEQ2709648.1"/>
    </source>
</evidence>
<feature type="transmembrane region" description="Helical" evidence="1">
    <location>
        <begin position="20"/>
        <end position="40"/>
    </location>
</feature>
<dbReference type="Proteomes" id="UP001482154">
    <property type="component" value="Unassembled WGS sequence"/>
</dbReference>
<evidence type="ECO:0000256" key="1">
    <source>
        <dbReference type="SAM" id="Phobius"/>
    </source>
</evidence>
<dbReference type="InterPro" id="IPR055396">
    <property type="entry name" value="DUF7088"/>
</dbReference>
<name>A0ABV1IQZ9_9FIRM</name>
<sequence length="472" mass="51902">MDKIKNLFQSNDSKHGSYTLAMTSIVIAIVIIFNMIVNLVPENMRQIDISSTNIYEISSKSEKIIKNVDDDVTFYVLAQKDSTDKRIKTFINKYASLSKKIHVEWIDPVLHPSALTKYGTEENNIVVSCKKTNRKITVSFDDILVSDSSSYYSTSSSSASQFDGDGQLTSALNYVTSTKEYKAYYTSGHGESSLSSEVTSLLTKSRISTSDLLLMTATSIPDDCDVLIIDGPTSDFTKDEIKLLSSYLKKGGKVVTLLAQTDKSMKNFYGLLKDYGLNVESGYIADTERSYQGNYYYLVPNLSVSGDMASGITSNSVMMVNSKGMTQSTPTRDSISTEAFMTTSSNGYAVTDKKQTQGTYVLGATATESVKVKNSKGKKVTKENRLTVYGSNMLIDSQVTSSFSSLENLTLFTNSVTASLDNADNVSISPKSLEVTYNTIAHPGPFSILVVFVIPLALIIGGFVVWFKRRRR</sequence>
<evidence type="ECO:0000259" key="3">
    <source>
        <dbReference type="Pfam" id="PF23357"/>
    </source>
</evidence>
<dbReference type="InterPro" id="IPR019196">
    <property type="entry name" value="ABC_transp_unknown"/>
</dbReference>
<organism evidence="4 5">
    <name type="scientific">Anaerostipes amylophilus</name>
    <dbReference type="NCBI Taxonomy" id="2981779"/>
    <lineage>
        <taxon>Bacteria</taxon>
        <taxon>Bacillati</taxon>
        <taxon>Bacillota</taxon>
        <taxon>Clostridia</taxon>
        <taxon>Lachnospirales</taxon>
        <taxon>Lachnospiraceae</taxon>
        <taxon>Anaerostipes</taxon>
    </lineage>
</organism>
<dbReference type="Pfam" id="PF09822">
    <property type="entry name" value="ABC_transp_aux"/>
    <property type="match status" value="1"/>
</dbReference>